<dbReference type="InterPro" id="IPR012816">
    <property type="entry name" value="NADAR"/>
</dbReference>
<name>A0A6C0I0L8_9ZZZZ</name>
<dbReference type="EMBL" id="MN740043">
    <property type="protein sequence ID" value="QHT85663.1"/>
    <property type="molecule type" value="Genomic_DNA"/>
</dbReference>
<dbReference type="AlphaFoldDB" id="A0A6C0I0L8"/>
<accession>A0A6C0I0L8</accession>
<dbReference type="CDD" id="cd15457">
    <property type="entry name" value="NADAR"/>
    <property type="match status" value="1"/>
</dbReference>
<proteinExistence type="predicted"/>
<sequence>MDENIIFLFYSKSADKPPGYGAGEKMVESKKQEYIELSKIKDWRKMLSNFWISEFNLDGHRWASVEHYYQGSKFKENNPDFYLQFSLDSGSELSKDANMAKSAGGKTGKVDGKLFRPKNVKIDPDFFANGRDNKEMYDSQYAKFTQNADLKRVLLLTKEAKLMHHSRGSPPIFFENLVRIRDLLKKDEPLESAKQSSFQEQPPKKVKIRVIKKSEPVKVPSPKEPTDEPADEPTDEPADEPVKKPKSKKEKKATQKTLAQIRKEYQEDIIIPVSKTSKCPNGTRKNKKGECILTKEFKDTFLKRKLCIQNKRNEL</sequence>
<feature type="compositionally biased region" description="Acidic residues" evidence="1">
    <location>
        <begin position="227"/>
        <end position="239"/>
    </location>
</feature>
<dbReference type="Pfam" id="PF08719">
    <property type="entry name" value="NADAR"/>
    <property type="match status" value="1"/>
</dbReference>
<dbReference type="Gene3D" id="1.10.357.40">
    <property type="entry name" value="YbiA-like"/>
    <property type="match status" value="1"/>
</dbReference>
<feature type="region of interest" description="Disordered" evidence="1">
    <location>
        <begin position="191"/>
        <end position="257"/>
    </location>
</feature>
<dbReference type="InterPro" id="IPR037238">
    <property type="entry name" value="YbiA-like_sf"/>
</dbReference>
<organism evidence="3">
    <name type="scientific">viral metagenome</name>
    <dbReference type="NCBI Taxonomy" id="1070528"/>
    <lineage>
        <taxon>unclassified sequences</taxon>
        <taxon>metagenomes</taxon>
        <taxon>organismal metagenomes</taxon>
    </lineage>
</organism>
<reference evidence="3" key="1">
    <citation type="journal article" date="2020" name="Nature">
        <title>Giant virus diversity and host interactions through global metagenomics.</title>
        <authorList>
            <person name="Schulz F."/>
            <person name="Roux S."/>
            <person name="Paez-Espino D."/>
            <person name="Jungbluth S."/>
            <person name="Walsh D.A."/>
            <person name="Denef V.J."/>
            <person name="McMahon K.D."/>
            <person name="Konstantinidis K.T."/>
            <person name="Eloe-Fadrosh E.A."/>
            <person name="Kyrpides N.C."/>
            <person name="Woyke T."/>
        </authorList>
    </citation>
    <scope>NUCLEOTIDE SEQUENCE</scope>
    <source>
        <strain evidence="3">GVMAG-M-3300023184-182</strain>
    </source>
</reference>
<protein>
    <recommendedName>
        <fullName evidence="2">NADAR domain-containing protein</fullName>
    </recommendedName>
</protein>
<evidence type="ECO:0000313" key="3">
    <source>
        <dbReference type="EMBL" id="QHT85663.1"/>
    </source>
</evidence>
<feature type="domain" description="NADAR" evidence="2">
    <location>
        <begin position="44"/>
        <end position="167"/>
    </location>
</feature>
<dbReference type="SUPFAM" id="SSF143990">
    <property type="entry name" value="YbiA-like"/>
    <property type="match status" value="1"/>
</dbReference>
<evidence type="ECO:0000256" key="1">
    <source>
        <dbReference type="SAM" id="MobiDB-lite"/>
    </source>
</evidence>
<evidence type="ECO:0000259" key="2">
    <source>
        <dbReference type="Pfam" id="PF08719"/>
    </source>
</evidence>